<feature type="transmembrane region" description="Helical" evidence="10">
    <location>
        <begin position="63"/>
        <end position="81"/>
    </location>
</feature>
<evidence type="ECO:0000313" key="11">
    <source>
        <dbReference type="EMBL" id="AQM56035.1"/>
    </source>
</evidence>
<feature type="transmembrane region" description="Helical" evidence="10">
    <location>
        <begin position="262"/>
        <end position="281"/>
    </location>
</feature>
<keyword evidence="7 10" id="KW-0472">Membrane</keyword>
<comment type="caution">
    <text evidence="10">Lacks conserved residue(s) required for the propagation of feature annotation.</text>
</comment>
<reference evidence="11" key="1">
    <citation type="journal article" date="2016" name="Sci. Rep.">
        <title>Identification and expression analysis of an olfactory receptor gene family in green plant bug Apolygus lucorum (Meyer-Dur).</title>
        <authorList>
            <person name="An X.K."/>
            <person name="Sun L."/>
            <person name="Liu H.W."/>
            <person name="Liu D.F."/>
            <person name="Ding Y.X."/>
            <person name="Li L.M."/>
            <person name="Zhang Y.J."/>
            <person name="Guo Y.Y."/>
        </authorList>
    </citation>
    <scope>NUCLEOTIDE SEQUENCE</scope>
</reference>
<keyword evidence="6 10" id="KW-1133">Transmembrane helix</keyword>
<name>A0A1Q1NIJ0_APOLU</name>
<evidence type="ECO:0000256" key="7">
    <source>
        <dbReference type="ARBA" id="ARBA00023136"/>
    </source>
</evidence>
<dbReference type="InterPro" id="IPR004117">
    <property type="entry name" value="7tm6_olfct_rcpt"/>
</dbReference>
<keyword evidence="4 10" id="KW-0812">Transmembrane</keyword>
<proteinExistence type="evidence at transcript level"/>
<feature type="transmembrane region" description="Helical" evidence="10">
    <location>
        <begin position="293"/>
        <end position="314"/>
    </location>
</feature>
<comment type="similarity">
    <text evidence="10">Belongs to the insect chemoreceptor superfamily. Heteromeric odorant receptor channel (TC 1.A.69) family.</text>
</comment>
<evidence type="ECO:0000256" key="8">
    <source>
        <dbReference type="ARBA" id="ARBA00023170"/>
    </source>
</evidence>
<keyword evidence="8 10" id="KW-0675">Receptor</keyword>
<feature type="transmembrane region" description="Helical" evidence="10">
    <location>
        <begin position="39"/>
        <end position="57"/>
    </location>
</feature>
<accession>A0A1Q1NIJ0</accession>
<evidence type="ECO:0000256" key="6">
    <source>
        <dbReference type="ARBA" id="ARBA00022989"/>
    </source>
</evidence>
<evidence type="ECO:0000256" key="10">
    <source>
        <dbReference type="RuleBase" id="RU351113"/>
    </source>
</evidence>
<evidence type="ECO:0000256" key="3">
    <source>
        <dbReference type="ARBA" id="ARBA00022606"/>
    </source>
</evidence>
<dbReference type="Pfam" id="PF02949">
    <property type="entry name" value="7tm_6"/>
    <property type="match status" value="1"/>
</dbReference>
<keyword evidence="2" id="KW-1003">Cell membrane</keyword>
<keyword evidence="5 10" id="KW-0552">Olfaction</keyword>
<dbReference type="GO" id="GO:0004984">
    <property type="term" value="F:olfactory receptor activity"/>
    <property type="evidence" value="ECO:0007669"/>
    <property type="project" value="InterPro"/>
</dbReference>
<evidence type="ECO:0000256" key="9">
    <source>
        <dbReference type="ARBA" id="ARBA00023224"/>
    </source>
</evidence>
<evidence type="ECO:0000256" key="4">
    <source>
        <dbReference type="ARBA" id="ARBA00022692"/>
    </source>
</evidence>
<sequence>MDGNIERHFDHMEKFLKYYWQWYGYPDTFKGRLITIFNIFRIFLLMVLVGIAASQAYFYGMSYLVDGSAIFLPLGIMSLVLNSHQSWNFGSIVKTAKQFELFLSSFQDEEERNLIASRMKERKRTVLQIVLIIEFYLMAPLMCHAISMTLHYYGFLKKPVLIPLLFEMFLEGNYELGPKLIATAVVSVFYVHLVANIVTMILLNVHFLGLVVACLEVLTERLKGFAEKTQEGYGKLKEELDLRDTIQQHADLLHIINSFNSWNGFLVTFCLAACSITFCLDALTTKRALEQEIYSGACLWGSFLLVMMVLSYLICDSGSQIETKSEELLRAVYNLPWYRGSSETRKAVWMMLTQGNRLIILNYKELMDLNMVTYLEMLKRAYSYFMILSSIE</sequence>
<reference evidence="11" key="2">
    <citation type="submission" date="2016-03" db="EMBL/GenBank/DDBJ databases">
        <authorList>
            <person name="Ploux O."/>
        </authorList>
    </citation>
    <scope>NUCLEOTIDE SEQUENCE</scope>
</reference>
<evidence type="ECO:0000256" key="5">
    <source>
        <dbReference type="ARBA" id="ARBA00022725"/>
    </source>
</evidence>
<comment type="subcellular location">
    <subcellularLocation>
        <location evidence="1 10">Cell membrane</location>
        <topology evidence="1 10">Multi-pass membrane protein</topology>
    </subcellularLocation>
</comment>
<dbReference type="GO" id="GO:0005549">
    <property type="term" value="F:odorant binding"/>
    <property type="evidence" value="ECO:0007669"/>
    <property type="project" value="InterPro"/>
</dbReference>
<feature type="transmembrane region" description="Helical" evidence="10">
    <location>
        <begin position="201"/>
        <end position="219"/>
    </location>
</feature>
<evidence type="ECO:0000256" key="2">
    <source>
        <dbReference type="ARBA" id="ARBA00022475"/>
    </source>
</evidence>
<evidence type="ECO:0000256" key="1">
    <source>
        <dbReference type="ARBA" id="ARBA00004651"/>
    </source>
</evidence>
<dbReference type="PANTHER" id="PTHR21137">
    <property type="entry name" value="ODORANT RECEPTOR"/>
    <property type="match status" value="1"/>
</dbReference>
<organism evidence="11">
    <name type="scientific">Apolygus lucorum</name>
    <name type="common">Small green plant bug</name>
    <name type="synonym">Lygocoris lucorum</name>
    <dbReference type="NCBI Taxonomy" id="248454"/>
    <lineage>
        <taxon>Eukaryota</taxon>
        <taxon>Metazoa</taxon>
        <taxon>Ecdysozoa</taxon>
        <taxon>Arthropoda</taxon>
        <taxon>Hexapoda</taxon>
        <taxon>Insecta</taxon>
        <taxon>Pterygota</taxon>
        <taxon>Neoptera</taxon>
        <taxon>Paraneoptera</taxon>
        <taxon>Hemiptera</taxon>
        <taxon>Heteroptera</taxon>
        <taxon>Panheteroptera</taxon>
        <taxon>Cimicomorpha</taxon>
        <taxon>Miridae</taxon>
        <taxon>Mirini</taxon>
        <taxon>Apolygus</taxon>
    </lineage>
</organism>
<gene>
    <name evidence="11" type="primary">OR27</name>
</gene>
<feature type="transmembrane region" description="Helical" evidence="10">
    <location>
        <begin position="126"/>
        <end position="156"/>
    </location>
</feature>
<keyword evidence="3 10" id="KW-0716">Sensory transduction</keyword>
<dbReference type="EMBL" id="KU958206">
    <property type="protein sequence ID" value="AQM56035.1"/>
    <property type="molecule type" value="mRNA"/>
</dbReference>
<protein>
    <recommendedName>
        <fullName evidence="10">Odorant receptor</fullName>
    </recommendedName>
</protein>
<dbReference type="GO" id="GO:0005886">
    <property type="term" value="C:plasma membrane"/>
    <property type="evidence" value="ECO:0007669"/>
    <property type="project" value="UniProtKB-SubCell"/>
</dbReference>
<dbReference type="PANTHER" id="PTHR21137:SF35">
    <property type="entry name" value="ODORANT RECEPTOR 19A-RELATED"/>
    <property type="match status" value="1"/>
</dbReference>
<dbReference type="GO" id="GO:0007165">
    <property type="term" value="P:signal transduction"/>
    <property type="evidence" value="ECO:0007669"/>
    <property type="project" value="UniProtKB-KW"/>
</dbReference>
<dbReference type="AlphaFoldDB" id="A0A1Q1NIJ0"/>
<keyword evidence="9 10" id="KW-0807">Transducer</keyword>